<dbReference type="GO" id="GO:0009279">
    <property type="term" value="C:cell outer membrane"/>
    <property type="evidence" value="ECO:0007669"/>
    <property type="project" value="UniProtKB-SubCell"/>
</dbReference>
<evidence type="ECO:0000256" key="7">
    <source>
        <dbReference type="ARBA" id="ARBA00023237"/>
    </source>
</evidence>
<keyword evidence="7" id="KW-0998">Cell outer membrane</keyword>
<gene>
    <name evidence="9" type="ORF">LV82_01287</name>
</gene>
<evidence type="ECO:0000256" key="1">
    <source>
        <dbReference type="ARBA" id="ARBA00004571"/>
    </source>
</evidence>
<evidence type="ECO:0000256" key="4">
    <source>
        <dbReference type="ARBA" id="ARBA00022692"/>
    </source>
</evidence>
<dbReference type="RefSeq" id="WP_104070082.1">
    <property type="nucleotide sequence ID" value="NZ_PRDS01000003.1"/>
</dbReference>
<proteinExistence type="inferred from homology"/>
<comment type="caution">
    <text evidence="9">The sequence shown here is derived from an EMBL/GenBank/DDBJ whole genome shotgun (WGS) entry which is preliminary data.</text>
</comment>
<evidence type="ECO:0000256" key="3">
    <source>
        <dbReference type="ARBA" id="ARBA00022452"/>
    </source>
</evidence>
<evidence type="ECO:0000256" key="6">
    <source>
        <dbReference type="ARBA" id="ARBA00023136"/>
    </source>
</evidence>
<evidence type="ECO:0000256" key="5">
    <source>
        <dbReference type="ARBA" id="ARBA00022729"/>
    </source>
</evidence>
<keyword evidence="5 8" id="KW-0732">Signal</keyword>
<keyword evidence="10" id="KW-1185">Reference proteome</keyword>
<dbReference type="Gene3D" id="2.40.160.60">
    <property type="entry name" value="Outer membrane protein transport protein (OMPP1/FadL/TodX)"/>
    <property type="match status" value="1"/>
</dbReference>
<dbReference type="Proteomes" id="UP000239736">
    <property type="component" value="Unassembled WGS sequence"/>
</dbReference>
<keyword evidence="3" id="KW-1134">Transmembrane beta strand</keyword>
<dbReference type="EMBL" id="PRDS01000003">
    <property type="protein sequence ID" value="PPB81241.1"/>
    <property type="molecule type" value="Genomic_DNA"/>
</dbReference>
<name>A0A2S5JIN1_9RHOB</name>
<feature type="signal peptide" evidence="8">
    <location>
        <begin position="1"/>
        <end position="20"/>
    </location>
</feature>
<reference evidence="9 10" key="1">
    <citation type="submission" date="2018-01" db="EMBL/GenBank/DDBJ databases">
        <title>Genomic Encyclopedia of Archaeal and Bacterial Type Strains, Phase II (KMG-II): from individual species to whole genera.</title>
        <authorList>
            <person name="Goeker M."/>
        </authorList>
    </citation>
    <scope>NUCLEOTIDE SEQUENCE [LARGE SCALE GENOMIC DNA]</scope>
    <source>
        <strain evidence="9 10">DSM 12048</strain>
    </source>
</reference>
<evidence type="ECO:0000256" key="2">
    <source>
        <dbReference type="ARBA" id="ARBA00008163"/>
    </source>
</evidence>
<dbReference type="InterPro" id="IPR005017">
    <property type="entry name" value="OMPP1/FadL/TodX"/>
</dbReference>
<dbReference type="SUPFAM" id="SSF56935">
    <property type="entry name" value="Porins"/>
    <property type="match status" value="1"/>
</dbReference>
<keyword evidence="6" id="KW-0472">Membrane</keyword>
<sequence length="388" mass="40973">MKKIGISALGLMLGATTALAGGIERSPQSVAILFEKGNYAEFSIGRVAPKVSGTQQISAGAMSLAGSKSGDMADDYNTYGLGLKMSLGEQFDVALIMDEPVGADVNYPAGTSPVGLNYLYGGSTADINSVGTTALVRYRLPNNFSLIGGVRQIRTSGKVALFNGYNMRSSTETDYGYVLGVAWEKPEIAARVALTYNSAVTHDFTANENGVTTTFETEIPQSVLLEGQTGIAANTLLFGSVRWVDWSAFEIAPTLYVNNPSNVYNEGLVSYSDDVVTYTLGVGRKFNDVWSGAVFASYEASHDGYSGNLGPTNGSTALGAAVSYTRNNMKITAGLRYVLIGDAETEIPSSLGNLLGTCNTSGDDDCGTFGKFTDNHAVAWGIRVGYSF</sequence>
<protein>
    <submittedName>
        <fullName evidence="9">Long-subunit fatty acid transport protein</fullName>
    </submittedName>
</protein>
<evidence type="ECO:0000313" key="10">
    <source>
        <dbReference type="Proteomes" id="UP000239736"/>
    </source>
</evidence>
<comment type="subcellular location">
    <subcellularLocation>
        <location evidence="1">Cell outer membrane</location>
        <topology evidence="1">Multi-pass membrane protein</topology>
    </subcellularLocation>
</comment>
<dbReference type="OrthoDB" id="6679728at2"/>
<accession>A0A2S5JIN1</accession>
<evidence type="ECO:0000313" key="9">
    <source>
        <dbReference type="EMBL" id="PPB81241.1"/>
    </source>
</evidence>
<dbReference type="AlphaFoldDB" id="A0A2S5JIN1"/>
<dbReference type="Pfam" id="PF03349">
    <property type="entry name" value="Toluene_X"/>
    <property type="match status" value="1"/>
</dbReference>
<organism evidence="9 10">
    <name type="scientific">Albidovulum inexpectatum</name>
    <dbReference type="NCBI Taxonomy" id="196587"/>
    <lineage>
        <taxon>Bacteria</taxon>
        <taxon>Pseudomonadati</taxon>
        <taxon>Pseudomonadota</taxon>
        <taxon>Alphaproteobacteria</taxon>
        <taxon>Rhodobacterales</taxon>
        <taxon>Paracoccaceae</taxon>
        <taxon>Albidovulum</taxon>
    </lineage>
</organism>
<feature type="chain" id="PRO_5015410007" evidence="8">
    <location>
        <begin position="21"/>
        <end position="388"/>
    </location>
</feature>
<evidence type="ECO:0000256" key="8">
    <source>
        <dbReference type="SAM" id="SignalP"/>
    </source>
</evidence>
<comment type="similarity">
    <text evidence="2">Belongs to the OmpP1/FadL family.</text>
</comment>
<keyword evidence="4" id="KW-0812">Transmembrane</keyword>